<keyword evidence="1" id="KW-1133">Transmembrane helix</keyword>
<feature type="transmembrane region" description="Helical" evidence="1">
    <location>
        <begin position="257"/>
        <end position="275"/>
    </location>
</feature>
<keyword evidence="1" id="KW-0812">Transmembrane</keyword>
<proteinExistence type="predicted"/>
<feature type="transmembrane region" description="Helical" evidence="1">
    <location>
        <begin position="134"/>
        <end position="157"/>
    </location>
</feature>
<gene>
    <name evidence="2" type="ORF">KS419_17835</name>
</gene>
<feature type="transmembrane region" description="Helical" evidence="1">
    <location>
        <begin position="68"/>
        <end position="98"/>
    </location>
</feature>
<feature type="transmembrane region" description="Helical" evidence="1">
    <location>
        <begin position="12"/>
        <end position="31"/>
    </location>
</feature>
<evidence type="ECO:0008006" key="4">
    <source>
        <dbReference type="Google" id="ProtNLM"/>
    </source>
</evidence>
<keyword evidence="1" id="KW-0472">Membrane</keyword>
<feature type="transmembrane region" description="Helical" evidence="1">
    <location>
        <begin position="172"/>
        <end position="191"/>
    </location>
</feature>
<sequence>MKKWQIEGIRWTQFSMEMMLLYILLFPIYVTEERFPPSYPFITIVLLGAIIFSVIFKRVQKKWISAIVIPILVLIGTFLEFPILLASFLSIIIFWRVAVNLEQGDRTSEISIFFFTLGLGLVYYFWLHSFDGRYLLIVFIFLQFLLTLSLKTISVALQSSLNDEQKYSQLKWMLGGIVTVSFASVLIGFAYPFLKSTFLLGLQGIAYVLNFIAAPILIFFDNLDLSLSSEEGMVLEVDSTFYDQDLVEGYSFTDSTVAGYIFAVILLVVMAYMIYRRTHKYKKTEHTQTIIEDYSLETVRKSTPFTNLRKRFASKNEVRHLFYDMEIKLAKMGMGRGYNETVDDWLLRLPVEDSLKDTIQSTYEKIRYGNGRLENNELAVYKKAIKQVKKQLRELKASGS</sequence>
<reference evidence="2 3" key="1">
    <citation type="submission" date="2021-06" db="EMBL/GenBank/DDBJ databases">
        <title>Bacillus sp. RD4P76, an endophyte from a halophyte.</title>
        <authorList>
            <person name="Sun J.-Q."/>
        </authorList>
    </citation>
    <scope>NUCLEOTIDE SEQUENCE [LARGE SCALE GENOMIC DNA]</scope>
    <source>
        <strain evidence="2 3">CGMCC 1.15917</strain>
    </source>
</reference>
<evidence type="ECO:0000313" key="3">
    <source>
        <dbReference type="Proteomes" id="UP000784880"/>
    </source>
</evidence>
<evidence type="ECO:0000313" key="2">
    <source>
        <dbReference type="EMBL" id="MBU9713593.1"/>
    </source>
</evidence>
<name>A0ABS6JIX2_9BACI</name>
<organism evidence="2 3">
    <name type="scientific">Evansella tamaricis</name>
    <dbReference type="NCBI Taxonomy" id="2069301"/>
    <lineage>
        <taxon>Bacteria</taxon>
        <taxon>Bacillati</taxon>
        <taxon>Bacillota</taxon>
        <taxon>Bacilli</taxon>
        <taxon>Bacillales</taxon>
        <taxon>Bacillaceae</taxon>
        <taxon>Evansella</taxon>
    </lineage>
</organism>
<dbReference type="Proteomes" id="UP000784880">
    <property type="component" value="Unassembled WGS sequence"/>
</dbReference>
<evidence type="ECO:0000256" key="1">
    <source>
        <dbReference type="SAM" id="Phobius"/>
    </source>
</evidence>
<comment type="caution">
    <text evidence="2">The sequence shown here is derived from an EMBL/GenBank/DDBJ whole genome shotgun (WGS) entry which is preliminary data.</text>
</comment>
<keyword evidence="3" id="KW-1185">Reference proteome</keyword>
<dbReference type="RefSeq" id="WP_217067745.1">
    <property type="nucleotide sequence ID" value="NZ_JAHQCS010000145.1"/>
</dbReference>
<feature type="transmembrane region" description="Helical" evidence="1">
    <location>
        <begin position="110"/>
        <end position="127"/>
    </location>
</feature>
<feature type="transmembrane region" description="Helical" evidence="1">
    <location>
        <begin position="37"/>
        <end position="56"/>
    </location>
</feature>
<accession>A0ABS6JIX2</accession>
<feature type="transmembrane region" description="Helical" evidence="1">
    <location>
        <begin position="198"/>
        <end position="220"/>
    </location>
</feature>
<protein>
    <recommendedName>
        <fullName evidence="4">DUF4129 domain-containing protein</fullName>
    </recommendedName>
</protein>
<dbReference type="EMBL" id="JAHQCS010000145">
    <property type="protein sequence ID" value="MBU9713593.1"/>
    <property type="molecule type" value="Genomic_DNA"/>
</dbReference>